<feature type="domain" description="DUF630" evidence="2">
    <location>
        <begin position="19"/>
        <end position="76"/>
    </location>
</feature>
<dbReference type="PANTHER" id="PTHR21450">
    <property type="entry name" value="PROTEIN ALTERED PHOSPHATE STARVATION RESPONSE 1"/>
    <property type="match status" value="1"/>
</dbReference>
<sequence length="152" mass="16577">MERGGRGYRGKRRGADGYGCASSKIDDLSAVAICQERCDHLDRAIQQCFAFAESHMAYILSLKGIGNSLQTFVQQELANSSRPPPSLKLISLLNGKAILIYAFCERPLSPEIIHHVGDTSSSSSSWRLQGGGGHKGRGRGRGSWRLQGVFRV</sequence>
<protein>
    <recommendedName>
        <fullName evidence="2">DUF630 domain-containing protein</fullName>
    </recommendedName>
</protein>
<accession>A0A7J6GEJ8</accession>
<proteinExistence type="predicted"/>
<comment type="caution">
    <text evidence="3">The sequence shown here is derived from an EMBL/GenBank/DDBJ whole genome shotgun (WGS) entry which is preliminary data.</text>
</comment>
<feature type="region of interest" description="Disordered" evidence="1">
    <location>
        <begin position="119"/>
        <end position="142"/>
    </location>
</feature>
<gene>
    <name evidence="3" type="ORF">G4B88_029736</name>
</gene>
<name>A0A7J6GEJ8_CANSA</name>
<organism evidence="3 4">
    <name type="scientific">Cannabis sativa</name>
    <name type="common">Hemp</name>
    <name type="synonym">Marijuana</name>
    <dbReference type="NCBI Taxonomy" id="3483"/>
    <lineage>
        <taxon>Eukaryota</taxon>
        <taxon>Viridiplantae</taxon>
        <taxon>Streptophyta</taxon>
        <taxon>Embryophyta</taxon>
        <taxon>Tracheophyta</taxon>
        <taxon>Spermatophyta</taxon>
        <taxon>Magnoliopsida</taxon>
        <taxon>eudicotyledons</taxon>
        <taxon>Gunneridae</taxon>
        <taxon>Pentapetalae</taxon>
        <taxon>rosids</taxon>
        <taxon>fabids</taxon>
        <taxon>Rosales</taxon>
        <taxon>Cannabaceae</taxon>
        <taxon>Cannabis</taxon>
    </lineage>
</organism>
<dbReference type="AlphaFoldDB" id="A0A7J6GEJ8"/>
<evidence type="ECO:0000256" key="1">
    <source>
        <dbReference type="SAM" id="MobiDB-lite"/>
    </source>
</evidence>
<dbReference type="Pfam" id="PF04783">
    <property type="entry name" value="DUF630"/>
    <property type="match status" value="1"/>
</dbReference>
<dbReference type="PANTHER" id="PTHR21450:SF41">
    <property type="entry name" value="RNA POLYMERASE SUBUNIT BETA, PUTATIVE (DUF630 AND DUF632)-RELATED"/>
    <property type="match status" value="1"/>
</dbReference>
<dbReference type="EMBL" id="JAATIQ010000109">
    <property type="protein sequence ID" value="KAF4381381.1"/>
    <property type="molecule type" value="Genomic_DNA"/>
</dbReference>
<evidence type="ECO:0000313" key="3">
    <source>
        <dbReference type="EMBL" id="KAF4381381.1"/>
    </source>
</evidence>
<reference evidence="3 4" key="1">
    <citation type="journal article" date="2020" name="bioRxiv">
        <title>Sequence and annotation of 42 cannabis genomes reveals extensive copy number variation in cannabinoid synthesis and pathogen resistance genes.</title>
        <authorList>
            <person name="Mckernan K.J."/>
            <person name="Helbert Y."/>
            <person name="Kane L.T."/>
            <person name="Ebling H."/>
            <person name="Zhang L."/>
            <person name="Liu B."/>
            <person name="Eaton Z."/>
            <person name="Mclaughlin S."/>
            <person name="Kingan S."/>
            <person name="Baybayan P."/>
            <person name="Concepcion G."/>
            <person name="Jordan M."/>
            <person name="Riva A."/>
            <person name="Barbazuk W."/>
            <person name="Harkins T."/>
        </authorList>
    </citation>
    <scope>NUCLEOTIDE SEQUENCE [LARGE SCALE GENOMIC DNA]</scope>
    <source>
        <strain evidence="4">cv. Jamaican Lion 4</strain>
        <tissue evidence="3">Leaf</tissue>
    </source>
</reference>
<evidence type="ECO:0000313" key="4">
    <source>
        <dbReference type="Proteomes" id="UP000583929"/>
    </source>
</evidence>
<dbReference type="InterPro" id="IPR006868">
    <property type="entry name" value="DUF630"/>
</dbReference>
<keyword evidence="4" id="KW-1185">Reference proteome</keyword>
<dbReference type="Proteomes" id="UP000583929">
    <property type="component" value="Unassembled WGS sequence"/>
</dbReference>
<evidence type="ECO:0000259" key="2">
    <source>
        <dbReference type="Pfam" id="PF04783"/>
    </source>
</evidence>